<protein>
    <submittedName>
        <fullName evidence="9">Magnesium and cobalt efflux protein CorC</fullName>
    </submittedName>
</protein>
<dbReference type="Gene3D" id="3.30.465.10">
    <property type="match status" value="1"/>
</dbReference>
<gene>
    <name evidence="9" type="primary">corC_1</name>
    <name evidence="9" type="ORF">Mal64_18400</name>
</gene>
<dbReference type="Pfam" id="PF03471">
    <property type="entry name" value="CorC_HlyC"/>
    <property type="match status" value="1"/>
</dbReference>
<dbReference type="InterPro" id="IPR005170">
    <property type="entry name" value="Transptr-assoc_dom"/>
</dbReference>
<feature type="transmembrane region" description="Helical" evidence="7">
    <location>
        <begin position="90"/>
        <end position="108"/>
    </location>
</feature>
<evidence type="ECO:0000256" key="2">
    <source>
        <dbReference type="ARBA" id="ARBA00006337"/>
    </source>
</evidence>
<dbReference type="AlphaFoldDB" id="A0A5C5ZMH2"/>
<comment type="subcellular location">
    <subcellularLocation>
        <location evidence="1">Cell membrane</location>
        <topology evidence="1">Multi-pass membrane protein</topology>
    </subcellularLocation>
</comment>
<proteinExistence type="inferred from homology"/>
<dbReference type="CDD" id="cd04590">
    <property type="entry name" value="CBS_pair_CorC_HlyC_assoc"/>
    <property type="match status" value="1"/>
</dbReference>
<dbReference type="Pfam" id="PF00571">
    <property type="entry name" value="CBS"/>
    <property type="match status" value="2"/>
</dbReference>
<dbReference type="InterPro" id="IPR016169">
    <property type="entry name" value="FAD-bd_PCMH_sub2"/>
</dbReference>
<evidence type="ECO:0000313" key="9">
    <source>
        <dbReference type="EMBL" id="TWT88360.1"/>
    </source>
</evidence>
<keyword evidence="4" id="KW-0677">Repeat</keyword>
<evidence type="ECO:0000256" key="6">
    <source>
        <dbReference type="PROSITE-ProRule" id="PRU00703"/>
    </source>
</evidence>
<dbReference type="InterPro" id="IPR044751">
    <property type="entry name" value="Ion_transp-like_CBS"/>
</dbReference>
<dbReference type="PANTHER" id="PTHR22777:SF32">
    <property type="entry name" value="UPF0053 INNER MEMBRANE PROTEIN YFJD"/>
    <property type="match status" value="1"/>
</dbReference>
<dbReference type="EMBL" id="SJPQ01000002">
    <property type="protein sequence ID" value="TWT88360.1"/>
    <property type="molecule type" value="Genomic_DNA"/>
</dbReference>
<dbReference type="SUPFAM" id="SSF56176">
    <property type="entry name" value="FAD-binding/transporter-associated domain-like"/>
    <property type="match status" value="1"/>
</dbReference>
<feature type="domain" description="CBS" evidence="8">
    <location>
        <begin position="279"/>
        <end position="336"/>
    </location>
</feature>
<keyword evidence="5 6" id="KW-0129">CBS domain</keyword>
<evidence type="ECO:0000256" key="3">
    <source>
        <dbReference type="ARBA" id="ARBA00022475"/>
    </source>
</evidence>
<dbReference type="Proteomes" id="UP000315440">
    <property type="component" value="Unassembled WGS sequence"/>
</dbReference>
<dbReference type="InterPro" id="IPR036318">
    <property type="entry name" value="FAD-bd_PCMH-like_sf"/>
</dbReference>
<evidence type="ECO:0000256" key="5">
    <source>
        <dbReference type="ARBA" id="ARBA00023122"/>
    </source>
</evidence>
<dbReference type="InterPro" id="IPR046342">
    <property type="entry name" value="CBS_dom_sf"/>
</dbReference>
<feature type="transmembrane region" description="Helical" evidence="7">
    <location>
        <begin position="6"/>
        <end position="24"/>
    </location>
</feature>
<keyword evidence="7" id="KW-0812">Transmembrane</keyword>
<keyword evidence="7" id="KW-1133">Transmembrane helix</keyword>
<comment type="caution">
    <text evidence="9">The sequence shown here is derived from an EMBL/GenBank/DDBJ whole genome shotgun (WGS) entry which is preliminary data.</text>
</comment>
<evidence type="ECO:0000256" key="1">
    <source>
        <dbReference type="ARBA" id="ARBA00004651"/>
    </source>
</evidence>
<dbReference type="PROSITE" id="PS51371">
    <property type="entry name" value="CBS"/>
    <property type="match status" value="1"/>
</dbReference>
<keyword evidence="3" id="KW-1003">Cell membrane</keyword>
<dbReference type="GO" id="GO:0050660">
    <property type="term" value="F:flavin adenine dinucleotide binding"/>
    <property type="evidence" value="ECO:0007669"/>
    <property type="project" value="InterPro"/>
</dbReference>
<dbReference type="Gene3D" id="3.10.580.10">
    <property type="entry name" value="CBS-domain"/>
    <property type="match status" value="1"/>
</dbReference>
<reference evidence="9 10" key="1">
    <citation type="submission" date="2019-02" db="EMBL/GenBank/DDBJ databases">
        <title>Deep-cultivation of Planctomycetes and their phenomic and genomic characterization uncovers novel biology.</title>
        <authorList>
            <person name="Wiegand S."/>
            <person name="Jogler M."/>
            <person name="Boedeker C."/>
            <person name="Pinto D."/>
            <person name="Vollmers J."/>
            <person name="Rivas-Marin E."/>
            <person name="Kohn T."/>
            <person name="Peeters S.H."/>
            <person name="Heuer A."/>
            <person name="Rast P."/>
            <person name="Oberbeckmann S."/>
            <person name="Bunk B."/>
            <person name="Jeske O."/>
            <person name="Meyerdierks A."/>
            <person name="Storesund J.E."/>
            <person name="Kallscheuer N."/>
            <person name="Luecker S."/>
            <person name="Lage O.M."/>
            <person name="Pohl T."/>
            <person name="Merkel B.J."/>
            <person name="Hornburger P."/>
            <person name="Mueller R.-W."/>
            <person name="Bruemmer F."/>
            <person name="Labrenz M."/>
            <person name="Spormann A.M."/>
            <person name="Op Den Camp H."/>
            <person name="Overmann J."/>
            <person name="Amann R."/>
            <person name="Jetten M.S.M."/>
            <person name="Mascher T."/>
            <person name="Medema M.H."/>
            <person name="Devos D.P."/>
            <person name="Kaster A.-K."/>
            <person name="Ovreas L."/>
            <person name="Rohde M."/>
            <person name="Galperin M.Y."/>
            <person name="Jogler C."/>
        </authorList>
    </citation>
    <scope>NUCLEOTIDE SEQUENCE [LARGE SCALE GENOMIC DNA]</scope>
    <source>
        <strain evidence="9 10">Mal64</strain>
    </source>
</reference>
<evidence type="ECO:0000256" key="4">
    <source>
        <dbReference type="ARBA" id="ARBA00022737"/>
    </source>
</evidence>
<evidence type="ECO:0000313" key="10">
    <source>
        <dbReference type="Proteomes" id="UP000315440"/>
    </source>
</evidence>
<dbReference type="PANTHER" id="PTHR22777">
    <property type="entry name" value="HEMOLYSIN-RELATED"/>
    <property type="match status" value="1"/>
</dbReference>
<dbReference type="InterPro" id="IPR000644">
    <property type="entry name" value="CBS_dom"/>
</dbReference>
<accession>A0A5C5ZMH2</accession>
<comment type="similarity">
    <text evidence="2">Belongs to the UPF0053 family.</text>
</comment>
<evidence type="ECO:0000256" key="7">
    <source>
        <dbReference type="SAM" id="Phobius"/>
    </source>
</evidence>
<dbReference type="SUPFAM" id="SSF54631">
    <property type="entry name" value="CBS-domain pair"/>
    <property type="match status" value="1"/>
</dbReference>
<dbReference type="SMART" id="SM01091">
    <property type="entry name" value="CorC_HlyC"/>
    <property type="match status" value="1"/>
</dbReference>
<dbReference type="GO" id="GO:0005886">
    <property type="term" value="C:plasma membrane"/>
    <property type="evidence" value="ECO:0007669"/>
    <property type="project" value="UniProtKB-SubCell"/>
</dbReference>
<name>A0A5C5ZMH2_9BACT</name>
<keyword evidence="10" id="KW-1185">Reference proteome</keyword>
<dbReference type="RefSeq" id="WP_146399353.1">
    <property type="nucleotide sequence ID" value="NZ_SJPQ01000002.1"/>
</dbReference>
<organism evidence="9 10">
    <name type="scientific">Pseudobythopirellula maris</name>
    <dbReference type="NCBI Taxonomy" id="2527991"/>
    <lineage>
        <taxon>Bacteria</taxon>
        <taxon>Pseudomonadati</taxon>
        <taxon>Planctomycetota</taxon>
        <taxon>Planctomycetia</taxon>
        <taxon>Pirellulales</taxon>
        <taxon>Lacipirellulaceae</taxon>
        <taxon>Pseudobythopirellula</taxon>
    </lineage>
</organism>
<dbReference type="OrthoDB" id="9798188at2"/>
<keyword evidence="7" id="KW-0472">Membrane</keyword>
<dbReference type="FunFam" id="3.10.580.10:FF:000002">
    <property type="entry name" value="Magnesium/cobalt efflux protein CorC"/>
    <property type="match status" value="1"/>
</dbReference>
<evidence type="ECO:0000259" key="8">
    <source>
        <dbReference type="PROSITE" id="PS51371"/>
    </source>
</evidence>
<sequence>MTDDPLLWIGLGTMALASLMAIGARSAREFSRHDLHELCVRKGRAGRFSEILARHEEVALTLETRVVVLTSVSVAALGCSGYDWLRESGAVGRLLLVLLIGLVIGLASAPLRTWIPWSVSRLGAASFLFHTWWMWRVLDTAASPLRSIAHLIDALLHRAAGKTPTSLNEETLEEEIRTIVNEGHREGLLEEDAREMIEGVMELADADVAEIMTPRTDMHMIHVDMTWDEMLTDITEFGHTRVPAYGESRDDIFGVVYVKDLLPELAKGPGEPRSTIRELARKAVFVPQTKKVNDLLEMFQQMRTHIAIVLDEYGGVSGLVTIEDALEEIVGEIVDEYDEDVEVEILTLGPGVCEAVGRAHVDEINQAMGLELPEGQDYDTIAGFVFSEFGRLPTSGESLVWQGSVRLTVLEARRRRIERVRLERVDENHAEGAPRESA</sequence>